<name>A0A7Y0DXF0_9PROT</name>
<dbReference type="RefSeq" id="WP_169623660.1">
    <property type="nucleotide sequence ID" value="NZ_JABBNT010000001.1"/>
</dbReference>
<evidence type="ECO:0000313" key="3">
    <source>
        <dbReference type="Proteomes" id="UP000539372"/>
    </source>
</evidence>
<sequence length="288" mass="31421">MTIQYRDLRYIRIASKDTPSMGAFLHDTIGLQAAGESDGRQYFRSDHRAYSVCIDPSSGEDAVALTVGTKADLANAADRLTKANVTVIELDETACAARQIKAGIACRAPNGVTVEIVWRPLHSGWRYHGPRDAGIVDLLAVSLTSTDIAADEAFWTDAVGLTVSDWAGDACYLRLDDKHHRIAIYPSKTDGLFGIEFEVEELNNVMQGYYYFQGHQIPVVQGPGKEPVSDKIFVTARGPRGILFTYGADMAQGDAVTTRIPRQYPAAPASFCAWGSPTDQPEFLGTRT</sequence>
<dbReference type="PROSITE" id="PS51819">
    <property type="entry name" value="VOC"/>
    <property type="match status" value="2"/>
</dbReference>
<feature type="domain" description="VOC" evidence="1">
    <location>
        <begin position="7"/>
        <end position="119"/>
    </location>
</feature>
<dbReference type="Gene3D" id="3.10.180.10">
    <property type="entry name" value="2,3-Dihydroxybiphenyl 1,2-Dioxygenase, domain 1"/>
    <property type="match status" value="2"/>
</dbReference>
<keyword evidence="3" id="KW-1185">Reference proteome</keyword>
<protein>
    <submittedName>
        <fullName evidence="2">Oxidoreductase</fullName>
    </submittedName>
</protein>
<comment type="caution">
    <text evidence="2">The sequence shown here is derived from an EMBL/GenBank/DDBJ whole genome shotgun (WGS) entry which is preliminary data.</text>
</comment>
<dbReference type="Pfam" id="PF00903">
    <property type="entry name" value="Glyoxalase"/>
    <property type="match status" value="1"/>
</dbReference>
<dbReference type="SUPFAM" id="SSF54593">
    <property type="entry name" value="Glyoxalase/Bleomycin resistance protein/Dihydroxybiphenyl dioxygenase"/>
    <property type="match status" value="2"/>
</dbReference>
<accession>A0A7Y0DXF0</accession>
<reference evidence="2 3" key="1">
    <citation type="submission" date="2020-04" db="EMBL/GenBank/DDBJ databases">
        <title>Rhodospirillaceae bacterium KN72 isolated from deep sea.</title>
        <authorList>
            <person name="Zhang D.-C."/>
        </authorList>
    </citation>
    <scope>NUCLEOTIDE SEQUENCE [LARGE SCALE GENOMIC DNA]</scope>
    <source>
        <strain evidence="2 3">KN72</strain>
    </source>
</reference>
<dbReference type="InterPro" id="IPR004360">
    <property type="entry name" value="Glyas_Fos-R_dOase_dom"/>
</dbReference>
<evidence type="ECO:0000313" key="2">
    <source>
        <dbReference type="EMBL" id="NMM43378.1"/>
    </source>
</evidence>
<gene>
    <name evidence="2" type="ORF">HH303_02730</name>
</gene>
<dbReference type="AlphaFoldDB" id="A0A7Y0DXF0"/>
<feature type="domain" description="VOC" evidence="1">
    <location>
        <begin position="135"/>
        <end position="249"/>
    </location>
</feature>
<organism evidence="2 3">
    <name type="scientific">Pacificispira spongiicola</name>
    <dbReference type="NCBI Taxonomy" id="2729598"/>
    <lineage>
        <taxon>Bacteria</taxon>
        <taxon>Pseudomonadati</taxon>
        <taxon>Pseudomonadota</taxon>
        <taxon>Alphaproteobacteria</taxon>
        <taxon>Rhodospirillales</taxon>
        <taxon>Rhodospirillaceae</taxon>
        <taxon>Pacificispira</taxon>
    </lineage>
</organism>
<evidence type="ECO:0000259" key="1">
    <source>
        <dbReference type="PROSITE" id="PS51819"/>
    </source>
</evidence>
<dbReference type="EMBL" id="JABBNT010000001">
    <property type="protein sequence ID" value="NMM43378.1"/>
    <property type="molecule type" value="Genomic_DNA"/>
</dbReference>
<proteinExistence type="predicted"/>
<dbReference type="InterPro" id="IPR029068">
    <property type="entry name" value="Glyas_Bleomycin-R_OHBP_Dase"/>
</dbReference>
<dbReference type="InterPro" id="IPR037523">
    <property type="entry name" value="VOC_core"/>
</dbReference>
<dbReference type="Proteomes" id="UP000539372">
    <property type="component" value="Unassembled WGS sequence"/>
</dbReference>